<dbReference type="InterPro" id="IPR020575">
    <property type="entry name" value="Hsp90_N"/>
</dbReference>
<evidence type="ECO:0000256" key="3">
    <source>
        <dbReference type="ARBA" id="ARBA00022692"/>
    </source>
</evidence>
<comment type="caution">
    <text evidence="9">The sequence shown here is derived from an EMBL/GenBank/DDBJ whole genome shotgun (WGS) entry which is preliminary data.</text>
</comment>
<keyword evidence="5" id="KW-0067">ATP-binding</keyword>
<dbReference type="PRINTS" id="PR00775">
    <property type="entry name" value="HEATSHOCK90"/>
</dbReference>
<comment type="similarity">
    <text evidence="2">Belongs to the heat shock protein 90 family.</text>
</comment>
<dbReference type="GO" id="GO:0022857">
    <property type="term" value="F:transmembrane transporter activity"/>
    <property type="evidence" value="ECO:0007669"/>
    <property type="project" value="InterPro"/>
</dbReference>
<evidence type="ECO:0000313" key="10">
    <source>
        <dbReference type="Proteomes" id="UP000249390"/>
    </source>
</evidence>
<dbReference type="GO" id="GO:0005524">
    <property type="term" value="F:ATP binding"/>
    <property type="evidence" value="ECO:0007669"/>
    <property type="project" value="UniProtKB-KW"/>
</dbReference>
<dbReference type="EMBL" id="NQVE01000214">
    <property type="protein sequence ID" value="RAL38201.1"/>
    <property type="molecule type" value="Genomic_DNA"/>
</dbReference>
<dbReference type="InterPro" id="IPR005828">
    <property type="entry name" value="MFS_sugar_transport-like"/>
</dbReference>
<dbReference type="GO" id="GO:0016020">
    <property type="term" value="C:membrane"/>
    <property type="evidence" value="ECO:0007669"/>
    <property type="project" value="UniProtKB-SubCell"/>
</dbReference>
<keyword evidence="4" id="KW-0547">Nucleotide-binding</keyword>
<name>A0A328D0Y2_9ASTE</name>
<dbReference type="GO" id="GO:0140662">
    <property type="term" value="F:ATP-dependent protein folding chaperone"/>
    <property type="evidence" value="ECO:0007669"/>
    <property type="project" value="InterPro"/>
</dbReference>
<dbReference type="SUPFAM" id="SSF55874">
    <property type="entry name" value="ATPase domain of HSP90 chaperone/DNA topoisomerase II/histidine kinase"/>
    <property type="match status" value="1"/>
</dbReference>
<evidence type="ECO:0000256" key="6">
    <source>
        <dbReference type="ARBA" id="ARBA00022989"/>
    </source>
</evidence>
<evidence type="ECO:0000256" key="7">
    <source>
        <dbReference type="ARBA" id="ARBA00023136"/>
    </source>
</evidence>
<evidence type="ECO:0000313" key="9">
    <source>
        <dbReference type="EMBL" id="RAL38201.1"/>
    </source>
</evidence>
<evidence type="ECO:0000256" key="8">
    <source>
        <dbReference type="ARBA" id="ARBA00023186"/>
    </source>
</evidence>
<dbReference type="GO" id="GO:0051082">
    <property type="term" value="F:unfolded protein binding"/>
    <property type="evidence" value="ECO:0007669"/>
    <property type="project" value="InterPro"/>
</dbReference>
<dbReference type="AlphaFoldDB" id="A0A328D0Y2"/>
<evidence type="ECO:0000256" key="4">
    <source>
        <dbReference type="ARBA" id="ARBA00022741"/>
    </source>
</evidence>
<keyword evidence="10" id="KW-1185">Reference proteome</keyword>
<dbReference type="Pfam" id="PF00083">
    <property type="entry name" value="Sugar_tr"/>
    <property type="match status" value="1"/>
</dbReference>
<proteinExistence type="inferred from homology"/>
<accession>A0A328D0Y2</accession>
<keyword evidence="8" id="KW-0143">Chaperone</keyword>
<gene>
    <name evidence="9" type="ORF">DM860_017406</name>
</gene>
<dbReference type="InterPro" id="IPR001404">
    <property type="entry name" value="Hsp90_fam"/>
</dbReference>
<evidence type="ECO:0000256" key="1">
    <source>
        <dbReference type="ARBA" id="ARBA00004370"/>
    </source>
</evidence>
<evidence type="ECO:0000256" key="5">
    <source>
        <dbReference type="ARBA" id="ARBA00022840"/>
    </source>
</evidence>
<keyword evidence="6" id="KW-1133">Transmembrane helix</keyword>
<sequence>MRNLRFRSIGWSEPSKALLREKKIHSIRDRGRGILMTKEDLIKNLGTIAKSGTSAIFVEKMQKSGDLNLIGPFGVGFYSVYLVADYVEVISKHNDDKQMSGMSHLAVELKSDCTLGMKLIGIGLLSLHQLCGINSVLFYSSKIFESAVKPQLLELGLFSDDEAEMKKCALHLLVLSHSCY</sequence>
<evidence type="ECO:0000256" key="2">
    <source>
        <dbReference type="ARBA" id="ARBA00008239"/>
    </source>
</evidence>
<organism evidence="9 10">
    <name type="scientific">Cuscuta australis</name>
    <dbReference type="NCBI Taxonomy" id="267555"/>
    <lineage>
        <taxon>Eukaryota</taxon>
        <taxon>Viridiplantae</taxon>
        <taxon>Streptophyta</taxon>
        <taxon>Embryophyta</taxon>
        <taxon>Tracheophyta</taxon>
        <taxon>Spermatophyta</taxon>
        <taxon>Magnoliopsida</taxon>
        <taxon>eudicotyledons</taxon>
        <taxon>Gunneridae</taxon>
        <taxon>Pentapetalae</taxon>
        <taxon>asterids</taxon>
        <taxon>lamiids</taxon>
        <taxon>Solanales</taxon>
        <taxon>Convolvulaceae</taxon>
        <taxon>Cuscuteae</taxon>
        <taxon>Cuscuta</taxon>
        <taxon>Cuscuta subgen. Grammica</taxon>
        <taxon>Cuscuta sect. Cleistogrammica</taxon>
    </lineage>
</organism>
<keyword evidence="3" id="KW-0812">Transmembrane</keyword>
<dbReference type="Gene3D" id="3.30.565.10">
    <property type="entry name" value="Histidine kinase-like ATPase, C-terminal domain"/>
    <property type="match status" value="1"/>
</dbReference>
<protein>
    <submittedName>
        <fullName evidence="9">Uncharacterized protein</fullName>
    </submittedName>
</protein>
<dbReference type="GO" id="GO:0016887">
    <property type="term" value="F:ATP hydrolysis activity"/>
    <property type="evidence" value="ECO:0007669"/>
    <property type="project" value="InterPro"/>
</dbReference>
<comment type="subcellular location">
    <subcellularLocation>
        <location evidence="1">Membrane</location>
    </subcellularLocation>
</comment>
<dbReference type="PANTHER" id="PTHR11528">
    <property type="entry name" value="HEAT SHOCK PROTEIN 90 FAMILY MEMBER"/>
    <property type="match status" value="1"/>
</dbReference>
<keyword evidence="7" id="KW-0472">Membrane</keyword>
<dbReference type="Proteomes" id="UP000249390">
    <property type="component" value="Unassembled WGS sequence"/>
</dbReference>
<dbReference type="InterPro" id="IPR036890">
    <property type="entry name" value="HATPase_C_sf"/>
</dbReference>
<reference evidence="9 10" key="1">
    <citation type="submission" date="2018-06" db="EMBL/GenBank/DDBJ databases">
        <title>The Genome of Cuscuta australis (Dodder) Provides Insight into the Evolution of Plant Parasitism.</title>
        <authorList>
            <person name="Liu H."/>
        </authorList>
    </citation>
    <scope>NUCLEOTIDE SEQUENCE [LARGE SCALE GENOMIC DNA]</scope>
    <source>
        <strain evidence="10">cv. Yunnan</strain>
        <tissue evidence="9">Vines</tissue>
    </source>
</reference>